<proteinExistence type="predicted"/>
<dbReference type="AlphaFoldDB" id="A0A0C9ZBH1"/>
<keyword evidence="3" id="KW-1185">Reference proteome</keyword>
<dbReference type="HOGENOM" id="CLU_2574758_0_0_1"/>
<evidence type="ECO:0000313" key="1">
    <source>
        <dbReference type="EMBL" id="KIK15382.1"/>
    </source>
</evidence>
<evidence type="ECO:0000313" key="2">
    <source>
        <dbReference type="EMBL" id="KIK23294.1"/>
    </source>
</evidence>
<gene>
    <name evidence="1" type="ORF">PISMIDRAFT_322670</name>
    <name evidence="2" type="ORF">PISMIDRAFT_466874</name>
</gene>
<accession>A0A0C9ZBH1</accession>
<dbReference type="Proteomes" id="UP000054018">
    <property type="component" value="Unassembled WGS sequence"/>
</dbReference>
<protein>
    <submittedName>
        <fullName evidence="2">Uncharacterized protein</fullName>
    </submittedName>
</protein>
<dbReference type="EMBL" id="KN833728">
    <property type="protein sequence ID" value="KIK23294.1"/>
    <property type="molecule type" value="Genomic_DNA"/>
</dbReference>
<organism evidence="2 3">
    <name type="scientific">Pisolithus microcarpus 441</name>
    <dbReference type="NCBI Taxonomy" id="765257"/>
    <lineage>
        <taxon>Eukaryota</taxon>
        <taxon>Fungi</taxon>
        <taxon>Dikarya</taxon>
        <taxon>Basidiomycota</taxon>
        <taxon>Agaricomycotina</taxon>
        <taxon>Agaricomycetes</taxon>
        <taxon>Agaricomycetidae</taxon>
        <taxon>Boletales</taxon>
        <taxon>Sclerodermatineae</taxon>
        <taxon>Pisolithaceae</taxon>
        <taxon>Pisolithus</taxon>
    </lineage>
</organism>
<evidence type="ECO:0000313" key="3">
    <source>
        <dbReference type="Proteomes" id="UP000054018"/>
    </source>
</evidence>
<reference evidence="2" key="3">
    <citation type="submission" date="2015-02" db="EMBL/GenBank/DDBJ databases">
        <title>Evolutionary Origins and Diversification of the Mycorrhizal Mutualists.</title>
        <authorList>
            <consortium name="DOE Joint Genome Institute"/>
            <consortium name="Mycorrhizal Genomics Consortium"/>
            <person name="Kohler A."/>
            <person name="Kuo A."/>
            <person name="Nagy L.G."/>
            <person name="Floudas D."/>
            <person name="Copeland A."/>
            <person name="Barry K.W."/>
            <person name="Cichocki N."/>
            <person name="Veneault-Fourrey C."/>
            <person name="LaButti K."/>
            <person name="Lindquist E.A."/>
            <person name="Lipzen A."/>
            <person name="Lundell T."/>
            <person name="Morin E."/>
            <person name="Murat C."/>
            <person name="Riley R."/>
            <person name="Ohm R."/>
            <person name="Sun H."/>
            <person name="Tunlid A."/>
            <person name="Henrissat B."/>
            <person name="Grigoriev I.V."/>
            <person name="Hibbett D.S."/>
            <person name="Martin F."/>
        </authorList>
    </citation>
    <scope>NUCLEOTIDE SEQUENCE</scope>
    <source>
        <strain evidence="2">441</strain>
    </source>
</reference>
<reference evidence="3" key="2">
    <citation type="submission" date="2015-01" db="EMBL/GenBank/DDBJ databases">
        <title>Evolutionary Origins and Diversification of the Mycorrhizal Mutualists.</title>
        <authorList>
            <consortium name="DOE Joint Genome Institute"/>
            <consortium name="Mycorrhizal Genomics Consortium"/>
            <person name="Kohler A."/>
            <person name="Kuo A."/>
            <person name="Nagy L.G."/>
            <person name="Floudas D."/>
            <person name="Copeland A."/>
            <person name="Barry K.W."/>
            <person name="Cichocki N."/>
            <person name="Veneault-Fourrey C."/>
            <person name="LaButti K."/>
            <person name="Lindquist E.A."/>
            <person name="Lipzen A."/>
            <person name="Lundell T."/>
            <person name="Morin E."/>
            <person name="Murat C."/>
            <person name="Riley R."/>
            <person name="Ohm R."/>
            <person name="Sun H."/>
            <person name="Tunlid A."/>
            <person name="Henrissat B."/>
            <person name="Grigoriev I.V."/>
            <person name="Hibbett D.S."/>
            <person name="Martin F."/>
        </authorList>
    </citation>
    <scope>NUCLEOTIDE SEQUENCE [LARGE SCALE GENOMIC DNA]</scope>
    <source>
        <strain evidence="3">441</strain>
    </source>
</reference>
<sequence>MRQRPLVILRTSDDKDSSPEVRGNIRVPLYRLKMLTWCMATACAFPRDIDLRTWTSKTKTHLRHMHRCSQNGLQLTHVGVC</sequence>
<dbReference type="EMBL" id="KN833892">
    <property type="protein sequence ID" value="KIK15382.1"/>
    <property type="molecule type" value="Genomic_DNA"/>
</dbReference>
<name>A0A0C9ZBH1_9AGAM</name>
<reference evidence="2 3" key="1">
    <citation type="submission" date="2014-04" db="EMBL/GenBank/DDBJ databases">
        <authorList>
            <consortium name="DOE Joint Genome Institute"/>
            <person name="Kuo A."/>
            <person name="Kohler A."/>
            <person name="Costa M.D."/>
            <person name="Nagy L.G."/>
            <person name="Floudas D."/>
            <person name="Copeland A."/>
            <person name="Barry K.W."/>
            <person name="Cichocki N."/>
            <person name="Veneault-Fourrey C."/>
            <person name="LaButti K."/>
            <person name="Lindquist E.A."/>
            <person name="Lipzen A."/>
            <person name="Lundell T."/>
            <person name="Morin E."/>
            <person name="Murat C."/>
            <person name="Sun H."/>
            <person name="Tunlid A."/>
            <person name="Henrissat B."/>
            <person name="Grigoriev I.V."/>
            <person name="Hibbett D.S."/>
            <person name="Martin F."/>
            <person name="Nordberg H.P."/>
            <person name="Cantor M.N."/>
            <person name="Hua S.X."/>
        </authorList>
    </citation>
    <scope>NUCLEOTIDE SEQUENCE [LARGE SCALE GENOMIC DNA]</scope>
    <source>
        <strain evidence="2 3">441</strain>
    </source>
</reference>